<dbReference type="InterPro" id="IPR040079">
    <property type="entry name" value="Glutathione_S-Trfase"/>
</dbReference>
<evidence type="ECO:0000313" key="2">
    <source>
        <dbReference type="EMBL" id="BBA36296.1"/>
    </source>
</evidence>
<accession>A0A250KXP3</accession>
<dbReference type="Pfam" id="PF02798">
    <property type="entry name" value="GST_N"/>
    <property type="match status" value="1"/>
</dbReference>
<dbReference type="SFLD" id="SFLDG01150">
    <property type="entry name" value="Main.1:_Beta-like"/>
    <property type="match status" value="1"/>
</dbReference>
<dbReference type="Gene3D" id="1.20.1050.10">
    <property type="match status" value="1"/>
</dbReference>
<keyword evidence="2" id="KW-0808">Transferase</keyword>
<dbReference type="PROSITE" id="PS50404">
    <property type="entry name" value="GST_NTER"/>
    <property type="match status" value="1"/>
</dbReference>
<dbReference type="InterPro" id="IPR036249">
    <property type="entry name" value="Thioredoxin-like_sf"/>
</dbReference>
<dbReference type="Pfam" id="PF13410">
    <property type="entry name" value="GST_C_2"/>
    <property type="match status" value="1"/>
</dbReference>
<dbReference type="AlphaFoldDB" id="A0A250KXP3"/>
<dbReference type="Gene3D" id="3.40.30.10">
    <property type="entry name" value="Glutaredoxin"/>
    <property type="match status" value="1"/>
</dbReference>
<dbReference type="SFLD" id="SFLDS00019">
    <property type="entry name" value="Glutathione_Transferase_(cytos"/>
    <property type="match status" value="1"/>
</dbReference>
<dbReference type="SFLD" id="SFLDG00358">
    <property type="entry name" value="Main_(cytGST)"/>
    <property type="match status" value="1"/>
</dbReference>
<sequence length="210" mass="23249">MMNGNRQVTLFHAPNTRSLGALALLEELGADYRLKVLDLKAGEQRKPEFLAINPMGKVPALLHADAVVTELVAIYIYLADLYAESGLAPGIGNPLRGPYLRWLVFYGSCFEPALVDKRLKREPPPRSTSPYGDYETMLKTLSDQLAKGPYILGEKFTAADVLWSIALSWSVAFKLVPKSPPIRAYIDRINLRPAVERARAKDAEPAAAQR</sequence>
<gene>
    <name evidence="2" type="ORF">sS8_4366</name>
</gene>
<keyword evidence="3" id="KW-1185">Reference proteome</keyword>
<dbReference type="SUPFAM" id="SSF47616">
    <property type="entry name" value="GST C-terminal domain-like"/>
    <property type="match status" value="1"/>
</dbReference>
<reference evidence="2 3" key="1">
    <citation type="submission" date="2016-12" db="EMBL/GenBank/DDBJ databases">
        <title>Genome sequencing of Methylocaldum marinum.</title>
        <authorList>
            <person name="Takeuchi M."/>
            <person name="Kamagata Y."/>
            <person name="Hiraoka S."/>
            <person name="Oshima K."/>
            <person name="Hattori M."/>
            <person name="Iwasaki W."/>
        </authorList>
    </citation>
    <scope>NUCLEOTIDE SEQUENCE [LARGE SCALE GENOMIC DNA]</scope>
    <source>
        <strain evidence="2 3">S8</strain>
    </source>
</reference>
<dbReference type="CDD" id="cd03046">
    <property type="entry name" value="GST_N_GTT1_like"/>
    <property type="match status" value="1"/>
</dbReference>
<dbReference type="CDD" id="cd03207">
    <property type="entry name" value="GST_C_8"/>
    <property type="match status" value="1"/>
</dbReference>
<dbReference type="KEGG" id="mmai:sS8_4366"/>
<dbReference type="SUPFAM" id="SSF52833">
    <property type="entry name" value="Thioredoxin-like"/>
    <property type="match status" value="1"/>
</dbReference>
<evidence type="ECO:0000259" key="1">
    <source>
        <dbReference type="PROSITE" id="PS50404"/>
    </source>
</evidence>
<organism evidence="2 3">
    <name type="scientific">Methylocaldum marinum</name>
    <dbReference type="NCBI Taxonomy" id="1432792"/>
    <lineage>
        <taxon>Bacteria</taxon>
        <taxon>Pseudomonadati</taxon>
        <taxon>Pseudomonadota</taxon>
        <taxon>Gammaproteobacteria</taxon>
        <taxon>Methylococcales</taxon>
        <taxon>Methylococcaceae</taxon>
        <taxon>Methylocaldum</taxon>
    </lineage>
</organism>
<feature type="domain" description="GST N-terminal" evidence="1">
    <location>
        <begin position="5"/>
        <end position="86"/>
    </location>
</feature>
<dbReference type="EMBL" id="AP017928">
    <property type="protein sequence ID" value="BBA36296.1"/>
    <property type="molecule type" value="Genomic_DNA"/>
</dbReference>
<name>A0A250KXP3_9GAMM</name>
<dbReference type="PANTHER" id="PTHR44051">
    <property type="entry name" value="GLUTATHIONE S-TRANSFERASE-RELATED"/>
    <property type="match status" value="1"/>
</dbReference>
<dbReference type="InterPro" id="IPR036282">
    <property type="entry name" value="Glutathione-S-Trfase_C_sf"/>
</dbReference>
<dbReference type="PANTHER" id="PTHR44051:SF21">
    <property type="entry name" value="GLUTATHIONE S-TRANSFERASE FAMILY PROTEIN"/>
    <property type="match status" value="1"/>
</dbReference>
<dbReference type="GO" id="GO:0016740">
    <property type="term" value="F:transferase activity"/>
    <property type="evidence" value="ECO:0007669"/>
    <property type="project" value="UniProtKB-KW"/>
</dbReference>
<dbReference type="InterPro" id="IPR004045">
    <property type="entry name" value="Glutathione_S-Trfase_N"/>
</dbReference>
<protein>
    <submittedName>
        <fullName evidence="2">Glutathione S-transferase</fullName>
    </submittedName>
</protein>
<dbReference type="Proteomes" id="UP000266313">
    <property type="component" value="Chromosome"/>
</dbReference>
<dbReference type="RefSeq" id="WP_197716593.1">
    <property type="nucleotide sequence ID" value="NZ_AP017928.1"/>
</dbReference>
<evidence type="ECO:0000313" key="3">
    <source>
        <dbReference type="Proteomes" id="UP000266313"/>
    </source>
</evidence>
<proteinExistence type="predicted"/>